<accession>A0ABT2MRL9</accession>
<feature type="region of interest" description="Disordered" evidence="1">
    <location>
        <begin position="205"/>
        <end position="253"/>
    </location>
</feature>
<name>A0ABT2MRL9_9CYAN</name>
<dbReference type="InterPro" id="IPR013424">
    <property type="entry name" value="Ice-binding_C"/>
</dbReference>
<dbReference type="EMBL" id="JAMXFF010000019">
    <property type="protein sequence ID" value="MCT7967394.1"/>
    <property type="molecule type" value="Genomic_DNA"/>
</dbReference>
<evidence type="ECO:0000313" key="3">
    <source>
        <dbReference type="EMBL" id="MCT7967394.1"/>
    </source>
</evidence>
<proteinExistence type="predicted"/>
<evidence type="ECO:0000256" key="1">
    <source>
        <dbReference type="SAM" id="MobiDB-lite"/>
    </source>
</evidence>
<keyword evidence="4" id="KW-1185">Reference proteome</keyword>
<feature type="signal peptide" evidence="2">
    <location>
        <begin position="1"/>
        <end position="35"/>
    </location>
</feature>
<reference evidence="3 4" key="1">
    <citation type="journal article" date="2022" name="Front. Microbiol.">
        <title>High genomic differentiation and limited gene flow indicate recent cryptic speciation within the genus Laspinema (cyanobacteria).</title>
        <authorList>
            <person name="Stanojkovic A."/>
            <person name="Skoupy S."/>
            <person name="Skaloud P."/>
            <person name="Dvorak P."/>
        </authorList>
    </citation>
    <scope>NUCLEOTIDE SEQUENCE [LARGE SCALE GENOMIC DNA]</scope>
    <source>
        <strain evidence="3 4">D2a</strain>
    </source>
</reference>
<evidence type="ECO:0000256" key="2">
    <source>
        <dbReference type="SAM" id="SignalP"/>
    </source>
</evidence>
<feature type="chain" id="PRO_5046940031" evidence="2">
    <location>
        <begin position="36"/>
        <end position="275"/>
    </location>
</feature>
<dbReference type="NCBIfam" id="TIGR02595">
    <property type="entry name" value="PEP_CTERM"/>
    <property type="match status" value="1"/>
</dbReference>
<sequence>MITNLTFTNRFSKTALISLGLAVASLAFAPGQAKAETRTFNIAPSGADPGLNVTLDDTTNPGSITVKVDIAPGSVDGKATIADISGIFLDLPNGVGALSVSSVAGGPATTVLQEGGKVNDLGDGVNMKGDGKPASFDVGIKIGYSGGASNGGTPDDFQSTTFTLSGSGLSLDSFTNEGFGVRLKSVGLAEATNRDGSLKLETTMTPTVVTNPGGGTTGGGGGDTTGGGGTGGGGGDTTGGGGDSVPVPEPLTMGGLILGAGGLIAARRRKMSQKG</sequence>
<gene>
    <name evidence="3" type="ORF">NG799_13715</name>
</gene>
<feature type="compositionally biased region" description="Gly residues" evidence="1">
    <location>
        <begin position="212"/>
        <end position="243"/>
    </location>
</feature>
<keyword evidence="2" id="KW-0732">Signal</keyword>
<dbReference type="RefSeq" id="WP_368006981.1">
    <property type="nucleotide sequence ID" value="NZ_JAMXFF010000019.1"/>
</dbReference>
<evidence type="ECO:0000313" key="4">
    <source>
        <dbReference type="Proteomes" id="UP001525890"/>
    </source>
</evidence>
<dbReference type="Proteomes" id="UP001525890">
    <property type="component" value="Unassembled WGS sequence"/>
</dbReference>
<comment type="caution">
    <text evidence="3">The sequence shown here is derived from an EMBL/GenBank/DDBJ whole genome shotgun (WGS) entry which is preliminary data.</text>
</comment>
<protein>
    <submittedName>
        <fullName evidence="3">PEP-CTERM sorting domain-containing protein</fullName>
    </submittedName>
</protein>
<organism evidence="3 4">
    <name type="scientific">Laspinema palackyanum D2a</name>
    <dbReference type="NCBI Taxonomy" id="2953684"/>
    <lineage>
        <taxon>Bacteria</taxon>
        <taxon>Bacillati</taxon>
        <taxon>Cyanobacteriota</taxon>
        <taxon>Cyanophyceae</taxon>
        <taxon>Oscillatoriophycideae</taxon>
        <taxon>Oscillatoriales</taxon>
        <taxon>Laspinemataceae</taxon>
        <taxon>Laspinema</taxon>
        <taxon>Laspinema palackyanum</taxon>
    </lineage>
</organism>